<organism evidence="2 3">
    <name type="scientific">Panagrolaimus superbus</name>
    <dbReference type="NCBI Taxonomy" id="310955"/>
    <lineage>
        <taxon>Eukaryota</taxon>
        <taxon>Metazoa</taxon>
        <taxon>Ecdysozoa</taxon>
        <taxon>Nematoda</taxon>
        <taxon>Chromadorea</taxon>
        <taxon>Rhabditida</taxon>
        <taxon>Tylenchina</taxon>
        <taxon>Panagrolaimomorpha</taxon>
        <taxon>Panagrolaimoidea</taxon>
        <taxon>Panagrolaimidae</taxon>
        <taxon>Panagrolaimus</taxon>
    </lineage>
</organism>
<dbReference type="WBParaSite" id="PSU_v2.g7940.t1">
    <property type="protein sequence ID" value="PSU_v2.g7940.t1"/>
    <property type="gene ID" value="PSU_v2.g7940"/>
</dbReference>
<dbReference type="InterPro" id="IPR047187">
    <property type="entry name" value="SF1_C_Upf1"/>
</dbReference>
<proteinExistence type="predicted"/>
<sequence length="258" mass="29678">MPLFTFGNVNTKFAIAGDPKQLDPVIVSSVLRYKSYNSKLSTISRLNDHPEYEEFRKNKRNFVTLNTNYRSQTEICTLVSNIIYENKLISSDPSDCNDFIGCEILKNKEIPIVFWDVNGAEKSVNTSFMNQEEIDQVFQTIENIFKLHEIYISQSDIGVVTPYKANVFGFKKRLEAVYPEITVDSVERYQGSERDVIIISTVRTKKLGFLCDPKRLCTAISRPRKLLVLIGCVPVLIKDPKWKELIEFLHKNNCIFSS</sequence>
<dbReference type="InterPro" id="IPR041679">
    <property type="entry name" value="DNA2/NAM7-like_C"/>
</dbReference>
<dbReference type="Pfam" id="PF13087">
    <property type="entry name" value="AAA_12"/>
    <property type="match status" value="1"/>
</dbReference>
<evidence type="ECO:0000259" key="1">
    <source>
        <dbReference type="Pfam" id="PF13087"/>
    </source>
</evidence>
<evidence type="ECO:0000313" key="3">
    <source>
        <dbReference type="WBParaSite" id="PSU_v2.g7940.t1"/>
    </source>
</evidence>
<reference evidence="3" key="1">
    <citation type="submission" date="2022-11" db="UniProtKB">
        <authorList>
            <consortium name="WormBaseParasite"/>
        </authorList>
    </citation>
    <scope>IDENTIFICATION</scope>
</reference>
<dbReference type="AlphaFoldDB" id="A0A914Z7R7"/>
<evidence type="ECO:0000313" key="2">
    <source>
        <dbReference type="Proteomes" id="UP000887577"/>
    </source>
</evidence>
<protein>
    <submittedName>
        <fullName evidence="3">DNA2/NAM7 helicase-like C-terminal domain-containing protein</fullName>
    </submittedName>
</protein>
<dbReference type="GO" id="GO:0005829">
    <property type="term" value="C:cytosol"/>
    <property type="evidence" value="ECO:0007669"/>
    <property type="project" value="TreeGrafter"/>
</dbReference>
<dbReference type="CDD" id="cd18808">
    <property type="entry name" value="SF1_C_Upf1"/>
    <property type="match status" value="1"/>
</dbReference>
<dbReference type="Proteomes" id="UP000887577">
    <property type="component" value="Unplaced"/>
</dbReference>
<dbReference type="GO" id="GO:0043186">
    <property type="term" value="C:P granule"/>
    <property type="evidence" value="ECO:0007669"/>
    <property type="project" value="TreeGrafter"/>
</dbReference>
<keyword evidence="2" id="KW-1185">Reference proteome</keyword>
<name>A0A914Z7R7_9BILA</name>
<feature type="domain" description="DNA2/NAM7 helicase-like C-terminal" evidence="1">
    <location>
        <begin position="55"/>
        <end position="232"/>
    </location>
</feature>
<dbReference type="PANTHER" id="PTHR10887">
    <property type="entry name" value="DNA2/NAM7 HELICASE FAMILY"/>
    <property type="match status" value="1"/>
</dbReference>
<dbReference type="Gene3D" id="3.40.50.300">
    <property type="entry name" value="P-loop containing nucleotide triphosphate hydrolases"/>
    <property type="match status" value="1"/>
</dbReference>
<dbReference type="PANTHER" id="PTHR10887:SF322">
    <property type="entry name" value="HELICASE MOV-10"/>
    <property type="match status" value="1"/>
</dbReference>
<dbReference type="SUPFAM" id="SSF52540">
    <property type="entry name" value="P-loop containing nucleoside triphosphate hydrolases"/>
    <property type="match status" value="1"/>
</dbReference>
<dbReference type="InterPro" id="IPR027417">
    <property type="entry name" value="P-loop_NTPase"/>
</dbReference>
<accession>A0A914Z7R7</accession>
<dbReference type="GO" id="GO:0035194">
    <property type="term" value="P:regulatory ncRNA-mediated post-transcriptional gene silencing"/>
    <property type="evidence" value="ECO:0007669"/>
    <property type="project" value="TreeGrafter"/>
</dbReference>
<dbReference type="InterPro" id="IPR045055">
    <property type="entry name" value="DNA2/NAM7-like"/>
</dbReference>